<proteinExistence type="predicted"/>
<evidence type="ECO:0000313" key="2">
    <source>
        <dbReference type="Proteomes" id="UP001605036"/>
    </source>
</evidence>
<gene>
    <name evidence="1" type="ORF">R1flu_028279</name>
</gene>
<protein>
    <submittedName>
        <fullName evidence="1">Uncharacterized protein</fullName>
    </submittedName>
</protein>
<reference evidence="1 2" key="1">
    <citation type="submission" date="2024-09" db="EMBL/GenBank/DDBJ databases">
        <title>Chromosome-scale assembly of Riccia fluitans.</title>
        <authorList>
            <person name="Paukszto L."/>
            <person name="Sawicki J."/>
            <person name="Karawczyk K."/>
            <person name="Piernik-Szablinska J."/>
            <person name="Szczecinska M."/>
            <person name="Mazdziarz M."/>
        </authorList>
    </citation>
    <scope>NUCLEOTIDE SEQUENCE [LARGE SCALE GENOMIC DNA]</scope>
    <source>
        <strain evidence="1">Rf_01</strain>
        <tissue evidence="1">Aerial parts of the thallus</tissue>
    </source>
</reference>
<organism evidence="1 2">
    <name type="scientific">Riccia fluitans</name>
    <dbReference type="NCBI Taxonomy" id="41844"/>
    <lineage>
        <taxon>Eukaryota</taxon>
        <taxon>Viridiplantae</taxon>
        <taxon>Streptophyta</taxon>
        <taxon>Embryophyta</taxon>
        <taxon>Marchantiophyta</taxon>
        <taxon>Marchantiopsida</taxon>
        <taxon>Marchantiidae</taxon>
        <taxon>Marchantiales</taxon>
        <taxon>Ricciaceae</taxon>
        <taxon>Riccia</taxon>
    </lineage>
</organism>
<dbReference type="AlphaFoldDB" id="A0ABD1XP33"/>
<dbReference type="Proteomes" id="UP001605036">
    <property type="component" value="Unassembled WGS sequence"/>
</dbReference>
<dbReference type="EMBL" id="JBHFFA010000008">
    <property type="protein sequence ID" value="KAL2609706.1"/>
    <property type="molecule type" value="Genomic_DNA"/>
</dbReference>
<evidence type="ECO:0000313" key="1">
    <source>
        <dbReference type="EMBL" id="KAL2609706.1"/>
    </source>
</evidence>
<comment type="caution">
    <text evidence="1">The sequence shown here is derived from an EMBL/GenBank/DDBJ whole genome shotgun (WGS) entry which is preliminary data.</text>
</comment>
<accession>A0ABD1XP33</accession>
<keyword evidence="2" id="KW-1185">Reference proteome</keyword>
<sequence length="102" mass="11763">MTVEAGKAQVDMIAGKKLFELLRSCSARSDGGRSEDHSIDRSSVPAIIDAVNLQANKNFDRLQSLRSRPRWTSRTIFSLFFWRQFEFRRADLRRIEAASQED</sequence>
<name>A0ABD1XP33_9MARC</name>